<evidence type="ECO:0000313" key="4">
    <source>
        <dbReference type="Proteomes" id="UP000269396"/>
    </source>
</evidence>
<dbReference type="STRING" id="31246.A0A183P125"/>
<dbReference type="SUPFAM" id="SSF57889">
    <property type="entry name" value="Cysteine-rich domain"/>
    <property type="match status" value="1"/>
</dbReference>
<dbReference type="GO" id="GO:0098793">
    <property type="term" value="C:presynapse"/>
    <property type="evidence" value="ECO:0007669"/>
    <property type="project" value="GOC"/>
</dbReference>
<evidence type="ECO:0000256" key="1">
    <source>
        <dbReference type="ARBA" id="ARBA00022723"/>
    </source>
</evidence>
<dbReference type="InterPro" id="IPR043566">
    <property type="entry name" value="Rabphilin/DOC2/Noc2"/>
</dbReference>
<protein>
    <submittedName>
        <fullName evidence="3">Uncharacterized protein</fullName>
    </submittedName>
</protein>
<dbReference type="CDD" id="cd04026">
    <property type="entry name" value="C2_PKC_alpha_gamma"/>
    <property type="match status" value="1"/>
</dbReference>
<proteinExistence type="predicted"/>
<dbReference type="SUPFAM" id="SSF49562">
    <property type="entry name" value="C2 domain (Calcium/lipid-binding domain, CaLB)"/>
    <property type="match status" value="1"/>
</dbReference>
<dbReference type="InterPro" id="IPR002219">
    <property type="entry name" value="PKC_DAG/PE"/>
</dbReference>
<dbReference type="Gene3D" id="3.30.60.20">
    <property type="match status" value="1"/>
</dbReference>
<dbReference type="GO" id="GO:0006887">
    <property type="term" value="P:exocytosis"/>
    <property type="evidence" value="ECO:0007669"/>
    <property type="project" value="TreeGrafter"/>
</dbReference>
<dbReference type="GO" id="GO:0017158">
    <property type="term" value="P:regulation of calcium ion-dependent exocytosis"/>
    <property type="evidence" value="ECO:0007669"/>
    <property type="project" value="TreeGrafter"/>
</dbReference>
<keyword evidence="2" id="KW-0862">Zinc</keyword>
<dbReference type="PROSITE" id="PS50004">
    <property type="entry name" value="C2"/>
    <property type="match status" value="1"/>
</dbReference>
<gene>
    <name evidence="3" type="ORF">SMTD_LOCUS8061</name>
</gene>
<dbReference type="AlphaFoldDB" id="A0A183P125"/>
<dbReference type="EMBL" id="UZAL01028658">
    <property type="protein sequence ID" value="VDP42757.1"/>
    <property type="molecule type" value="Genomic_DNA"/>
</dbReference>
<keyword evidence="1" id="KW-0479">Metal-binding</keyword>
<evidence type="ECO:0000313" key="3">
    <source>
        <dbReference type="EMBL" id="VDP42757.1"/>
    </source>
</evidence>
<dbReference type="Pfam" id="PF00168">
    <property type="entry name" value="C2"/>
    <property type="match status" value="1"/>
</dbReference>
<dbReference type="GO" id="GO:0061669">
    <property type="term" value="P:spontaneous neurotransmitter secretion"/>
    <property type="evidence" value="ECO:0007669"/>
    <property type="project" value="TreeGrafter"/>
</dbReference>
<dbReference type="SMART" id="SM00239">
    <property type="entry name" value="C2"/>
    <property type="match status" value="1"/>
</dbReference>
<dbReference type="PROSITE" id="PS50081">
    <property type="entry name" value="ZF_DAG_PE_2"/>
    <property type="match status" value="1"/>
</dbReference>
<reference evidence="3 4" key="1">
    <citation type="submission" date="2018-11" db="EMBL/GenBank/DDBJ databases">
        <authorList>
            <consortium name="Pathogen Informatics"/>
        </authorList>
    </citation>
    <scope>NUCLEOTIDE SEQUENCE [LARGE SCALE GENOMIC DNA]</scope>
    <source>
        <strain>Denwood</strain>
        <strain evidence="4">Zambia</strain>
    </source>
</reference>
<name>A0A183P125_9TREM</name>
<organism evidence="3 4">
    <name type="scientific">Schistosoma mattheei</name>
    <dbReference type="NCBI Taxonomy" id="31246"/>
    <lineage>
        <taxon>Eukaryota</taxon>
        <taxon>Metazoa</taxon>
        <taxon>Spiralia</taxon>
        <taxon>Lophotrochozoa</taxon>
        <taxon>Platyhelminthes</taxon>
        <taxon>Trematoda</taxon>
        <taxon>Digenea</taxon>
        <taxon>Strigeidida</taxon>
        <taxon>Schistosomatoidea</taxon>
        <taxon>Schistosomatidae</taxon>
        <taxon>Schistosoma</taxon>
    </lineage>
</organism>
<dbReference type="InterPro" id="IPR046349">
    <property type="entry name" value="C1-like_sf"/>
</dbReference>
<accession>A0A183P125</accession>
<dbReference type="PRINTS" id="PR00360">
    <property type="entry name" value="C2DOMAIN"/>
</dbReference>
<dbReference type="GO" id="GO:0046872">
    <property type="term" value="F:metal ion binding"/>
    <property type="evidence" value="ECO:0007669"/>
    <property type="project" value="UniProtKB-KW"/>
</dbReference>
<dbReference type="Proteomes" id="UP000269396">
    <property type="component" value="Unassembled WGS sequence"/>
</dbReference>
<dbReference type="Pfam" id="PF00130">
    <property type="entry name" value="C1_1"/>
    <property type="match status" value="1"/>
</dbReference>
<dbReference type="PANTHER" id="PTHR45729">
    <property type="entry name" value="RABPHILIN, ISOFORM A"/>
    <property type="match status" value="1"/>
</dbReference>
<dbReference type="InterPro" id="IPR035892">
    <property type="entry name" value="C2_domain_sf"/>
</dbReference>
<dbReference type="PANTHER" id="PTHR45729:SF9">
    <property type="entry name" value="DOUBLE C2-LIKE DOMAIN-CONTAINING PROTEIN BETA"/>
    <property type="match status" value="1"/>
</dbReference>
<sequence>MTLDKEDNFQHGPHAIERRGALRQKNVIEVKGHKFVAKGLGKQGVQCQICCFAAHKRCYQYVAFKCPGADLGPELKEGRNLIPMDPNGLADPYVKIKFGPTDELGRKFRTKTIKSNLNPIWDEKFTIDLRPDDESKRLHFEVWDWDRTSRDDFMGALSFGVTELIKKPIDCWFKLLSQEEGEYYSIPCTTESNTPPYAEISSEYEVCPMIIYLVYIYYIGVIRSIE</sequence>
<keyword evidence="4" id="KW-1185">Reference proteome</keyword>
<dbReference type="InterPro" id="IPR000008">
    <property type="entry name" value="C2_dom"/>
</dbReference>
<dbReference type="Gene3D" id="2.60.40.150">
    <property type="entry name" value="C2 domain"/>
    <property type="match status" value="1"/>
</dbReference>
<evidence type="ECO:0000256" key="2">
    <source>
        <dbReference type="ARBA" id="ARBA00022833"/>
    </source>
</evidence>